<keyword evidence="3" id="KW-1185">Reference proteome</keyword>
<protein>
    <recommendedName>
        <fullName evidence="4">YitT family protein</fullName>
    </recommendedName>
</protein>
<dbReference type="OrthoDB" id="1902994at2"/>
<proteinExistence type="predicted"/>
<feature type="transmembrane region" description="Helical" evidence="1">
    <location>
        <begin position="75"/>
        <end position="97"/>
    </location>
</feature>
<evidence type="ECO:0000256" key="1">
    <source>
        <dbReference type="SAM" id="Phobius"/>
    </source>
</evidence>
<sequence>MKSVYIRAFSYIFGLMIVSFGVTLTILAGLGAGAWDALNVGLSHMTPFSVGNWVIFVGIILIIINSLLTKSKPVFVSLITILILGYFIDFWLLIVFPDTLVNGFFYQMATLLVGVVVLACGASMYMQAKFALIPIDGLMFALRDVLGVKIMVAKTISEVTALAAAFFVGGPIGIGTLIVTFAIGPLIQWFYPRFEKRLNWKAV</sequence>
<dbReference type="Pfam" id="PF19700">
    <property type="entry name" value="DUF6198"/>
    <property type="match status" value="1"/>
</dbReference>
<feature type="transmembrane region" description="Helical" evidence="1">
    <location>
        <begin position="146"/>
        <end position="166"/>
    </location>
</feature>
<keyword evidence="1" id="KW-0812">Transmembrane</keyword>
<evidence type="ECO:0000313" key="3">
    <source>
        <dbReference type="Proteomes" id="UP000030832"/>
    </source>
</evidence>
<name>A0A0B0IMN0_9BACI</name>
<keyword evidence="1" id="KW-1133">Transmembrane helix</keyword>
<dbReference type="eggNOG" id="COG2364">
    <property type="taxonomic scope" value="Bacteria"/>
</dbReference>
<dbReference type="AlphaFoldDB" id="A0A0B0IMN0"/>
<comment type="caution">
    <text evidence="2">The sequence shown here is derived from an EMBL/GenBank/DDBJ whole genome shotgun (WGS) entry which is preliminary data.</text>
</comment>
<feature type="transmembrane region" description="Helical" evidence="1">
    <location>
        <begin position="50"/>
        <end position="68"/>
    </location>
</feature>
<dbReference type="RefSeq" id="WP_034626183.1">
    <property type="nucleotide sequence ID" value="NZ_JRJU01000003.1"/>
</dbReference>
<dbReference type="STRING" id="333138.LQ50_03495"/>
<organism evidence="2 3">
    <name type="scientific">Halalkalibacter okhensis</name>
    <dbReference type="NCBI Taxonomy" id="333138"/>
    <lineage>
        <taxon>Bacteria</taxon>
        <taxon>Bacillati</taxon>
        <taxon>Bacillota</taxon>
        <taxon>Bacilli</taxon>
        <taxon>Bacillales</taxon>
        <taxon>Bacillaceae</taxon>
        <taxon>Halalkalibacter</taxon>
    </lineage>
</organism>
<dbReference type="PANTHER" id="PTHR40078">
    <property type="entry name" value="INTEGRAL MEMBRANE PROTEIN-RELATED"/>
    <property type="match status" value="1"/>
</dbReference>
<gene>
    <name evidence="2" type="ORF">LQ50_03495</name>
</gene>
<dbReference type="Proteomes" id="UP000030832">
    <property type="component" value="Unassembled WGS sequence"/>
</dbReference>
<dbReference type="EMBL" id="JRJU01000003">
    <property type="protein sequence ID" value="KHF41314.1"/>
    <property type="molecule type" value="Genomic_DNA"/>
</dbReference>
<reference evidence="2 3" key="1">
    <citation type="submission" date="2014-09" db="EMBL/GenBank/DDBJ databases">
        <title>Genome sequencing and annotation of Bacillus Okhensis strain Kh10-101T.</title>
        <authorList>
            <person name="Prakash J.S."/>
        </authorList>
    </citation>
    <scope>NUCLEOTIDE SEQUENCE [LARGE SCALE GENOMIC DNA]</scope>
    <source>
        <strain evidence="3">Kh10-101T</strain>
    </source>
</reference>
<dbReference type="InterPro" id="IPR038750">
    <property type="entry name" value="YczE/YyaS-like"/>
</dbReference>
<feature type="transmembrane region" description="Helical" evidence="1">
    <location>
        <begin position="12"/>
        <end position="35"/>
    </location>
</feature>
<keyword evidence="1" id="KW-0472">Membrane</keyword>
<feature type="transmembrane region" description="Helical" evidence="1">
    <location>
        <begin position="103"/>
        <end position="125"/>
    </location>
</feature>
<evidence type="ECO:0008006" key="4">
    <source>
        <dbReference type="Google" id="ProtNLM"/>
    </source>
</evidence>
<dbReference type="PANTHER" id="PTHR40078:SF1">
    <property type="entry name" value="INTEGRAL MEMBRANE PROTEIN"/>
    <property type="match status" value="1"/>
</dbReference>
<accession>A0A0B0IMN0</accession>
<feature type="transmembrane region" description="Helical" evidence="1">
    <location>
        <begin position="172"/>
        <end position="191"/>
    </location>
</feature>
<evidence type="ECO:0000313" key="2">
    <source>
        <dbReference type="EMBL" id="KHF41314.1"/>
    </source>
</evidence>